<organism evidence="1">
    <name type="scientific">Arundo donax</name>
    <name type="common">Giant reed</name>
    <name type="synonym">Donax arundinaceus</name>
    <dbReference type="NCBI Taxonomy" id="35708"/>
    <lineage>
        <taxon>Eukaryota</taxon>
        <taxon>Viridiplantae</taxon>
        <taxon>Streptophyta</taxon>
        <taxon>Embryophyta</taxon>
        <taxon>Tracheophyta</taxon>
        <taxon>Spermatophyta</taxon>
        <taxon>Magnoliopsida</taxon>
        <taxon>Liliopsida</taxon>
        <taxon>Poales</taxon>
        <taxon>Poaceae</taxon>
        <taxon>PACMAD clade</taxon>
        <taxon>Arundinoideae</taxon>
        <taxon>Arundineae</taxon>
        <taxon>Arundo</taxon>
    </lineage>
</organism>
<protein>
    <submittedName>
        <fullName evidence="1">Uncharacterized protein</fullName>
    </submittedName>
</protein>
<name>A0A0A9ADV5_ARUDO</name>
<reference evidence="1" key="1">
    <citation type="submission" date="2014-09" db="EMBL/GenBank/DDBJ databases">
        <authorList>
            <person name="Magalhaes I.L.F."/>
            <person name="Oliveira U."/>
            <person name="Santos F.R."/>
            <person name="Vidigal T.H.D.A."/>
            <person name="Brescovit A.D."/>
            <person name="Santos A.J."/>
        </authorList>
    </citation>
    <scope>NUCLEOTIDE SEQUENCE</scope>
    <source>
        <tissue evidence="1">Shoot tissue taken approximately 20 cm above the soil surface</tissue>
    </source>
</reference>
<proteinExistence type="predicted"/>
<evidence type="ECO:0000313" key="1">
    <source>
        <dbReference type="EMBL" id="JAD49321.1"/>
    </source>
</evidence>
<dbReference type="EMBL" id="GBRH01248574">
    <property type="protein sequence ID" value="JAD49321.1"/>
    <property type="molecule type" value="Transcribed_RNA"/>
</dbReference>
<sequence>MRTQKMGFVLRVHLYSTLNYDGRKEEIELLVGMSLPLVISSQ</sequence>
<accession>A0A0A9ADV5</accession>
<dbReference type="AlphaFoldDB" id="A0A0A9ADV5"/>
<reference evidence="1" key="2">
    <citation type="journal article" date="2015" name="Data Brief">
        <title>Shoot transcriptome of the giant reed, Arundo donax.</title>
        <authorList>
            <person name="Barrero R.A."/>
            <person name="Guerrero F.D."/>
            <person name="Moolhuijzen P."/>
            <person name="Goolsby J.A."/>
            <person name="Tidwell J."/>
            <person name="Bellgard S.E."/>
            <person name="Bellgard M.I."/>
        </authorList>
    </citation>
    <scope>NUCLEOTIDE SEQUENCE</scope>
    <source>
        <tissue evidence="1">Shoot tissue taken approximately 20 cm above the soil surface</tissue>
    </source>
</reference>